<dbReference type="GO" id="GO:0000467">
    <property type="term" value="P:exonucleolytic trimming to generate mature 3'-end of 5.8S rRNA from tricistronic rRNA transcript (SSU-rRNA, 5.8S rRNA, LSU-rRNA)"/>
    <property type="evidence" value="ECO:0007669"/>
    <property type="project" value="InterPro"/>
</dbReference>
<dbReference type="InterPro" id="IPR036397">
    <property type="entry name" value="RNaseH_sf"/>
</dbReference>
<evidence type="ECO:0000256" key="7">
    <source>
        <dbReference type="ARBA" id="ARBA00023242"/>
    </source>
</evidence>
<dbReference type="GO" id="GO:0000175">
    <property type="term" value="F:3'-5'-RNA exonuclease activity"/>
    <property type="evidence" value="ECO:0007669"/>
    <property type="project" value="InterPro"/>
</dbReference>
<dbReference type="Gene3D" id="3.30.420.10">
    <property type="entry name" value="Ribonuclease H-like superfamily/Ribonuclease H"/>
    <property type="match status" value="1"/>
</dbReference>
<evidence type="ECO:0000256" key="4">
    <source>
        <dbReference type="ARBA" id="ARBA00022801"/>
    </source>
</evidence>
<dbReference type="CDD" id="cd06147">
    <property type="entry name" value="Rrp6p_like_exo"/>
    <property type="match status" value="1"/>
</dbReference>
<dbReference type="InterPro" id="IPR045092">
    <property type="entry name" value="Rrp6-like"/>
</dbReference>
<evidence type="ECO:0000256" key="3">
    <source>
        <dbReference type="ARBA" id="ARBA00022722"/>
    </source>
</evidence>
<dbReference type="OrthoDB" id="2250022at2759"/>
<dbReference type="GO" id="GO:0005730">
    <property type="term" value="C:nucleolus"/>
    <property type="evidence" value="ECO:0007669"/>
    <property type="project" value="TreeGrafter"/>
</dbReference>
<feature type="compositionally biased region" description="Polar residues" evidence="9">
    <location>
        <begin position="565"/>
        <end position="577"/>
    </location>
</feature>
<feature type="region of interest" description="Disordered" evidence="9">
    <location>
        <begin position="544"/>
        <end position="577"/>
    </location>
</feature>
<keyword evidence="7" id="KW-0539">Nucleus</keyword>
<sequence>MASPEGFKALQGKVQEALVKTVKSANQIASEDLPFHRTVDTAIGDNLDTKTERMLALSSKLLKAAAQATGQDEVPSLDDADDVEMNWRKIVDVLDSVLERADRAMDEFTGALKRKDAPATDNATAVTKKPKTMLANSMRHANMTKPQLSFERPIDNNTVWEPVLTKKPNATVPLEQSVTRTKNESGIEEFSHPYESEILQSKYPDFVYEDAKPILYKPVQSTTATFVDTYEGVLEMLKELKKVKEIAVDLEHHDTRTYAGLLSLMQISTREKDWIVDTLKPWRHQLEILNEVFTDPSILKVFHGSHSDMQWLQRDLGLYINGLFDTYFASETLHYPQRSLAYLLKRFVDFDADKKYQMADWRIRPIPEEMFYYARSDTHYLLYIYDLVRNELVKASDRTKPETDYIEQVLRKSKELSLSRYEGAHLDPETGRGSRGWYNLLLRNPMPLSGQQFAVYKAVWNWRDKMARSLDESTGYVLPNAVIGEIAKNPPPDGKALHGMIPVHSFTAKRNVDDIWKAVQKAMADGVNGPSLYEYFRDDPAIADDKRTRRRVQHDMPSIPDDSESGTLPGSQLFSNVPLSTRWEPQPAPIPNERVLLPWQRRAQLTGIPVVEDVDMTEETTQPAAPSPVAPKPEEEDSLDEEFTLKAGQKRKAPENDPSSEEEESESEDTPAVTTTGEASSVDEEIEIEDEEELAEKERRARKAAKREAKAGRKAAKAASASKAADSDDDDDDTELKQSVVEHEFADVDKAEKKRRKEQRKLRKETKAAKKAAAAAAKAEEQQAESEEAFDYTNATSVLHAKRGNNDGSHRGKKRFDPYRKSEDNDLKGARKLPPLHGNRSATFKK</sequence>
<dbReference type="InterPro" id="IPR012588">
    <property type="entry name" value="Exosome-assoc_fac_Rrp6_N"/>
</dbReference>
<dbReference type="GO" id="GO:0071051">
    <property type="term" value="P:poly(A)-dependent snoRNA 3'-end processing"/>
    <property type="evidence" value="ECO:0007669"/>
    <property type="project" value="TreeGrafter"/>
</dbReference>
<feature type="compositionally biased region" description="Basic and acidic residues" evidence="9">
    <location>
        <begin position="740"/>
        <end position="752"/>
    </location>
</feature>
<evidence type="ECO:0000313" key="12">
    <source>
        <dbReference type="Proteomes" id="UP000770015"/>
    </source>
</evidence>
<dbReference type="Pfam" id="PF01612">
    <property type="entry name" value="DNA_pol_A_exo1"/>
    <property type="match status" value="1"/>
</dbReference>
<dbReference type="SMART" id="SM00474">
    <property type="entry name" value="35EXOc"/>
    <property type="match status" value="1"/>
</dbReference>
<dbReference type="PROSITE" id="PS50967">
    <property type="entry name" value="HRDC"/>
    <property type="match status" value="1"/>
</dbReference>
<dbReference type="InterPro" id="IPR002562">
    <property type="entry name" value="3'-5'_exonuclease_dom"/>
</dbReference>
<evidence type="ECO:0000256" key="2">
    <source>
        <dbReference type="ARBA" id="ARBA00022552"/>
    </source>
</evidence>
<protein>
    <submittedName>
        <fullName evidence="11">Ribonuclease H-like domain-containing protein</fullName>
    </submittedName>
</protein>
<dbReference type="GO" id="GO:0003727">
    <property type="term" value="F:single-stranded RNA binding"/>
    <property type="evidence" value="ECO:0007669"/>
    <property type="project" value="TreeGrafter"/>
</dbReference>
<comment type="caution">
    <text evidence="11">The sequence shown here is derived from an EMBL/GenBank/DDBJ whole genome shotgun (WGS) entry which is preliminary data.</text>
</comment>
<gene>
    <name evidence="11" type="ORF">F5X68DRAFT_169841</name>
</gene>
<keyword evidence="4" id="KW-0378">Hydrolase</keyword>
<accession>A0A9P9ABK7</accession>
<dbReference type="InterPro" id="IPR012337">
    <property type="entry name" value="RNaseH-like_sf"/>
</dbReference>
<dbReference type="Proteomes" id="UP000770015">
    <property type="component" value="Unassembled WGS sequence"/>
</dbReference>
<evidence type="ECO:0000256" key="6">
    <source>
        <dbReference type="ARBA" id="ARBA00022839"/>
    </source>
</evidence>
<evidence type="ECO:0000256" key="9">
    <source>
        <dbReference type="SAM" id="MobiDB-lite"/>
    </source>
</evidence>
<dbReference type="Pfam" id="PF08066">
    <property type="entry name" value="PMC2NT"/>
    <property type="match status" value="1"/>
</dbReference>
<feature type="domain" description="HRDC" evidence="10">
    <location>
        <begin position="449"/>
        <end position="529"/>
    </location>
</feature>
<keyword evidence="6" id="KW-0269">Exonuclease</keyword>
<evidence type="ECO:0000256" key="8">
    <source>
        <dbReference type="ARBA" id="ARBA00043957"/>
    </source>
</evidence>
<dbReference type="GO" id="GO:0071038">
    <property type="term" value="P:TRAMP-dependent tRNA surveillance pathway"/>
    <property type="evidence" value="ECO:0007669"/>
    <property type="project" value="TreeGrafter"/>
</dbReference>
<dbReference type="GO" id="GO:0071039">
    <property type="term" value="P:nuclear polyadenylation-dependent CUT catabolic process"/>
    <property type="evidence" value="ECO:0007669"/>
    <property type="project" value="TreeGrafter"/>
</dbReference>
<dbReference type="InterPro" id="IPR010997">
    <property type="entry name" value="HRDC-like_sf"/>
</dbReference>
<dbReference type="InterPro" id="IPR002121">
    <property type="entry name" value="HRDC_dom"/>
</dbReference>
<dbReference type="SUPFAM" id="SSF53098">
    <property type="entry name" value="Ribonuclease H-like"/>
    <property type="match status" value="1"/>
</dbReference>
<feature type="compositionally biased region" description="Acidic residues" evidence="9">
    <location>
        <begin position="681"/>
        <end position="695"/>
    </location>
</feature>
<dbReference type="PANTHER" id="PTHR12124:SF47">
    <property type="entry name" value="EXOSOME COMPONENT 10"/>
    <property type="match status" value="1"/>
</dbReference>
<dbReference type="PANTHER" id="PTHR12124">
    <property type="entry name" value="POLYMYOSITIS/SCLERODERMA AUTOANTIGEN-RELATED"/>
    <property type="match status" value="1"/>
</dbReference>
<feature type="compositionally biased region" description="Acidic residues" evidence="9">
    <location>
        <begin position="658"/>
        <end position="669"/>
    </location>
</feature>
<organism evidence="11 12">
    <name type="scientific">Plectosphaerella plurivora</name>
    <dbReference type="NCBI Taxonomy" id="936078"/>
    <lineage>
        <taxon>Eukaryota</taxon>
        <taxon>Fungi</taxon>
        <taxon>Dikarya</taxon>
        <taxon>Ascomycota</taxon>
        <taxon>Pezizomycotina</taxon>
        <taxon>Sordariomycetes</taxon>
        <taxon>Hypocreomycetidae</taxon>
        <taxon>Glomerellales</taxon>
        <taxon>Plectosphaerellaceae</taxon>
        <taxon>Plectosphaerella</taxon>
    </lineage>
</organism>
<evidence type="ECO:0000313" key="11">
    <source>
        <dbReference type="EMBL" id="KAH6686845.1"/>
    </source>
</evidence>
<dbReference type="GO" id="GO:0071036">
    <property type="term" value="P:nuclear polyadenylation-dependent snoRNA catabolic process"/>
    <property type="evidence" value="ECO:0007669"/>
    <property type="project" value="TreeGrafter"/>
</dbReference>
<evidence type="ECO:0000256" key="1">
    <source>
        <dbReference type="ARBA" id="ARBA00004123"/>
    </source>
</evidence>
<feature type="compositionally biased region" description="Basic and acidic residues" evidence="9">
    <location>
        <begin position="804"/>
        <end position="829"/>
    </location>
</feature>
<evidence type="ECO:0000256" key="5">
    <source>
        <dbReference type="ARBA" id="ARBA00022835"/>
    </source>
</evidence>
<feature type="region of interest" description="Disordered" evidence="9">
    <location>
        <begin position="618"/>
        <end position="846"/>
    </location>
</feature>
<dbReference type="GO" id="GO:0000176">
    <property type="term" value="C:nuclear exosome (RNase complex)"/>
    <property type="evidence" value="ECO:0007669"/>
    <property type="project" value="InterPro"/>
</dbReference>
<name>A0A9P9ABK7_9PEZI</name>
<keyword evidence="5" id="KW-0271">Exosome</keyword>
<dbReference type="GO" id="GO:0000166">
    <property type="term" value="F:nucleotide binding"/>
    <property type="evidence" value="ECO:0007669"/>
    <property type="project" value="InterPro"/>
</dbReference>
<dbReference type="GO" id="GO:0071037">
    <property type="term" value="P:nuclear polyadenylation-dependent snRNA catabolic process"/>
    <property type="evidence" value="ECO:0007669"/>
    <property type="project" value="TreeGrafter"/>
</dbReference>
<dbReference type="InterPro" id="IPR044876">
    <property type="entry name" value="HRDC_dom_sf"/>
</dbReference>
<dbReference type="InterPro" id="IPR049559">
    <property type="entry name" value="Rrp6p-like_exo"/>
</dbReference>
<feature type="compositionally biased region" description="Basic residues" evidence="9">
    <location>
        <begin position="753"/>
        <end position="764"/>
    </location>
</feature>
<comment type="subcellular location">
    <subcellularLocation>
        <location evidence="1">Nucleus</location>
    </subcellularLocation>
</comment>
<comment type="similarity">
    <text evidence="8">Belongs to the exosome component 10/RRP6 family.</text>
</comment>
<dbReference type="Pfam" id="PF00570">
    <property type="entry name" value="HRDC"/>
    <property type="match status" value="1"/>
</dbReference>
<dbReference type="EMBL" id="JAGSXJ010000012">
    <property type="protein sequence ID" value="KAH6686845.1"/>
    <property type="molecule type" value="Genomic_DNA"/>
</dbReference>
<keyword evidence="3" id="KW-0540">Nuclease</keyword>
<dbReference type="AlphaFoldDB" id="A0A9P9ABK7"/>
<reference evidence="11" key="1">
    <citation type="journal article" date="2021" name="Nat. Commun.">
        <title>Genetic determinants of endophytism in the Arabidopsis root mycobiome.</title>
        <authorList>
            <person name="Mesny F."/>
            <person name="Miyauchi S."/>
            <person name="Thiergart T."/>
            <person name="Pickel B."/>
            <person name="Atanasova L."/>
            <person name="Karlsson M."/>
            <person name="Huettel B."/>
            <person name="Barry K.W."/>
            <person name="Haridas S."/>
            <person name="Chen C."/>
            <person name="Bauer D."/>
            <person name="Andreopoulos W."/>
            <person name="Pangilinan J."/>
            <person name="LaButti K."/>
            <person name="Riley R."/>
            <person name="Lipzen A."/>
            <person name="Clum A."/>
            <person name="Drula E."/>
            <person name="Henrissat B."/>
            <person name="Kohler A."/>
            <person name="Grigoriev I.V."/>
            <person name="Martin F.M."/>
            <person name="Hacquard S."/>
        </authorList>
    </citation>
    <scope>NUCLEOTIDE SEQUENCE</scope>
    <source>
        <strain evidence="11">MPI-SDFR-AT-0117</strain>
    </source>
</reference>
<proteinExistence type="inferred from homology"/>
<dbReference type="FunFam" id="3.30.420.10:FF:000059">
    <property type="entry name" value="Exosome complex exonuclease Rrp6"/>
    <property type="match status" value="1"/>
</dbReference>
<dbReference type="GO" id="GO:0071040">
    <property type="term" value="P:nuclear polyadenylation-dependent antisense transcript catabolic process"/>
    <property type="evidence" value="ECO:0007669"/>
    <property type="project" value="TreeGrafter"/>
</dbReference>
<dbReference type="SUPFAM" id="SSF47819">
    <property type="entry name" value="HRDC-like"/>
    <property type="match status" value="1"/>
</dbReference>
<keyword evidence="12" id="KW-1185">Reference proteome</keyword>
<dbReference type="GO" id="GO:0071044">
    <property type="term" value="P:histone mRNA catabolic process"/>
    <property type="evidence" value="ECO:0007669"/>
    <property type="project" value="TreeGrafter"/>
</dbReference>
<dbReference type="GO" id="GO:0071035">
    <property type="term" value="P:nuclear polyadenylation-dependent rRNA catabolic process"/>
    <property type="evidence" value="ECO:0007669"/>
    <property type="project" value="TreeGrafter"/>
</dbReference>
<keyword evidence="2" id="KW-0698">rRNA processing</keyword>
<evidence type="ECO:0000259" key="10">
    <source>
        <dbReference type="PROSITE" id="PS50967"/>
    </source>
</evidence>
<dbReference type="Gene3D" id="1.10.150.80">
    <property type="entry name" value="HRDC domain"/>
    <property type="match status" value="1"/>
</dbReference>